<sequence>MALTASSRRAFEHVFPPQDYALPTPTASPYIGAPTSPQSQQISEPVPSVTFNDHQAAFRIVTEWLLPNGTKSPQLHQALDFLATETGDQGLPRVIDWFNHHIRLYVNREIRPLLEKLWKGPIARTNAATALGQSAMHLQSGLAQVTKSLQSELDSDLSAVNILHKTAEESFRSSALRFIPQDRLEAVLAYSLYNELHRVTSTASENDPTRTTGGVHGHSGTNVASLRYTFGSVVTDRALARAVQSVISTHVSQSSQMRVDWLSRTSRTVALDTWVETQLYPAIRSSDDTNTISYYQKLARNVLGRARLPNLLDYVQQWPESTGAISELKEYGEASRENKDAIRSALVHQMENRLLHAGATTAELLGIYVKLIHVCFTLSPQGVLLERVAPPLRGLLRERTDTVKVIASSFLAELDENNALLPNGATNPEEVCTAITYEVQRSESILAAPKPPLDWADMNWQPDPIDAGPDHRLTRHNDIVHFTLSLFERDAFIKEIEAILGERLLRSEDETLAIETRLVDMLKSRLGDDRLQAADVMLRDMRDSVRIGAHINSIRAKLPKVQDVYDAIPDEGISFGDLVNSMRLLIPANPILKGRFAEVFKEAAVAKFNGERSLLYRNPDYKPPTDNGVETERGSGTFEAKVLSAFFWPKLRDDQFKVPPQVDRKLKDFEREFVAVKRQRKLEWLSALGRVSVELEFKDRTIKVDGVKTWVASVVYAFQDGQESGGMDVEDGDHAVRKSISQLEEELEMDDLLVRNAVSFWVGQRVLKEVERDMYEVLEALPSEEEEEDMAVPAPQKEEAVSALKSKTAVLEENKQLYEMFIVGMLTNGGAMDPARIGMMLNMAMPNGFGYGNEEVVWLLKGLETDGKVEMRGEAWGIKK</sequence>
<dbReference type="InterPro" id="IPR044554">
    <property type="entry name" value="ANAPC2"/>
</dbReference>
<accession>A0A6A6GF11</accession>
<evidence type="ECO:0000256" key="3">
    <source>
        <dbReference type="ARBA" id="ARBA00022776"/>
    </source>
</evidence>
<comment type="similarity">
    <text evidence="6">Belongs to the cullin family.</text>
</comment>
<dbReference type="Pfam" id="PF25773">
    <property type="entry name" value="TPR_ANAPC2"/>
    <property type="match status" value="1"/>
</dbReference>
<dbReference type="GO" id="GO:0051301">
    <property type="term" value="P:cell division"/>
    <property type="evidence" value="ECO:0007669"/>
    <property type="project" value="UniProtKB-KW"/>
</dbReference>
<evidence type="ECO:0000259" key="8">
    <source>
        <dbReference type="PROSITE" id="PS50069"/>
    </source>
</evidence>
<dbReference type="InterPro" id="IPR014786">
    <property type="entry name" value="ANAPC2_C"/>
</dbReference>
<evidence type="ECO:0000313" key="10">
    <source>
        <dbReference type="Proteomes" id="UP000799538"/>
    </source>
</evidence>
<dbReference type="SMART" id="SM01013">
    <property type="entry name" value="APC2"/>
    <property type="match status" value="1"/>
</dbReference>
<dbReference type="GO" id="GO:0006511">
    <property type="term" value="P:ubiquitin-dependent protein catabolic process"/>
    <property type="evidence" value="ECO:0007669"/>
    <property type="project" value="InterPro"/>
</dbReference>
<dbReference type="GO" id="GO:0007091">
    <property type="term" value="P:metaphase/anaphase transition of mitotic cell cycle"/>
    <property type="evidence" value="ECO:0007669"/>
    <property type="project" value="TreeGrafter"/>
</dbReference>
<dbReference type="Gene3D" id="3.30.230.130">
    <property type="entry name" value="Cullin, Chain C, Domain 2"/>
    <property type="match status" value="1"/>
</dbReference>
<dbReference type="Gene3D" id="1.10.10.10">
    <property type="entry name" value="Winged helix-like DNA-binding domain superfamily/Winged helix DNA-binding domain"/>
    <property type="match status" value="1"/>
</dbReference>
<feature type="domain" description="Cullin family profile" evidence="8">
    <location>
        <begin position="486"/>
        <end position="762"/>
    </location>
</feature>
<keyword evidence="2" id="KW-0132">Cell division</keyword>
<evidence type="ECO:0000313" key="9">
    <source>
        <dbReference type="EMBL" id="KAF2224285.1"/>
    </source>
</evidence>
<dbReference type="SUPFAM" id="SSF75632">
    <property type="entry name" value="Cullin homology domain"/>
    <property type="match status" value="1"/>
</dbReference>
<dbReference type="InterPro" id="IPR036388">
    <property type="entry name" value="WH-like_DNA-bd_sf"/>
</dbReference>
<keyword evidence="10" id="KW-1185">Reference proteome</keyword>
<dbReference type="PROSITE" id="PS50069">
    <property type="entry name" value="CULLIN_2"/>
    <property type="match status" value="1"/>
</dbReference>
<dbReference type="GO" id="GO:0070979">
    <property type="term" value="P:protein K11-linked ubiquitination"/>
    <property type="evidence" value="ECO:0007669"/>
    <property type="project" value="TreeGrafter"/>
</dbReference>
<keyword evidence="4" id="KW-0833">Ubl conjugation pathway</keyword>
<evidence type="ECO:0000256" key="1">
    <source>
        <dbReference type="ARBA" id="ARBA00016068"/>
    </source>
</evidence>
<dbReference type="InterPro" id="IPR016158">
    <property type="entry name" value="Cullin_homology"/>
</dbReference>
<dbReference type="OrthoDB" id="5581181at2759"/>
<proteinExistence type="inferred from homology"/>
<evidence type="ECO:0000256" key="4">
    <source>
        <dbReference type="ARBA" id="ARBA00022786"/>
    </source>
</evidence>
<feature type="region of interest" description="Disordered" evidence="7">
    <location>
        <begin position="25"/>
        <end position="45"/>
    </location>
</feature>
<evidence type="ECO:0000256" key="7">
    <source>
        <dbReference type="SAM" id="MobiDB-lite"/>
    </source>
</evidence>
<protein>
    <recommendedName>
        <fullName evidence="1">Anaphase-promoting complex subunit 2</fullName>
    </recommendedName>
</protein>
<dbReference type="InterPro" id="IPR059120">
    <property type="entry name" value="Cullin-like_AB"/>
</dbReference>
<dbReference type="AlphaFoldDB" id="A0A6A6GF11"/>
<evidence type="ECO:0000256" key="6">
    <source>
        <dbReference type="PROSITE-ProRule" id="PRU00330"/>
    </source>
</evidence>
<dbReference type="Pfam" id="PF26557">
    <property type="entry name" value="Cullin_AB"/>
    <property type="match status" value="1"/>
</dbReference>
<feature type="compositionally biased region" description="Polar residues" evidence="7">
    <location>
        <begin position="35"/>
        <end position="45"/>
    </location>
</feature>
<dbReference type="PANTHER" id="PTHR45957">
    <property type="entry name" value="ANAPHASE-PROMOTING COMPLEX SUBUNIT 2"/>
    <property type="match status" value="1"/>
</dbReference>
<dbReference type="SUPFAM" id="SSF46785">
    <property type="entry name" value="Winged helix' DNA-binding domain"/>
    <property type="match status" value="1"/>
</dbReference>
<dbReference type="EMBL" id="ML992505">
    <property type="protein sequence ID" value="KAF2224285.1"/>
    <property type="molecule type" value="Genomic_DNA"/>
</dbReference>
<name>A0A6A6GF11_9PEZI</name>
<dbReference type="Proteomes" id="UP000799538">
    <property type="component" value="Unassembled WGS sequence"/>
</dbReference>
<dbReference type="InterPro" id="IPR036317">
    <property type="entry name" value="Cullin_homology_sf"/>
</dbReference>
<dbReference type="InterPro" id="IPR057975">
    <property type="entry name" value="TPR_ANAPC2"/>
</dbReference>
<dbReference type="GO" id="GO:0031625">
    <property type="term" value="F:ubiquitin protein ligase binding"/>
    <property type="evidence" value="ECO:0007669"/>
    <property type="project" value="InterPro"/>
</dbReference>
<dbReference type="PANTHER" id="PTHR45957:SF1">
    <property type="entry name" value="ANAPHASE-PROMOTING COMPLEX SUBUNIT 2"/>
    <property type="match status" value="1"/>
</dbReference>
<gene>
    <name evidence="9" type="ORF">BDZ85DRAFT_260700</name>
</gene>
<reference evidence="10" key="1">
    <citation type="journal article" date="2020" name="Stud. Mycol.">
        <title>101 Dothideomycetes genomes: A test case for predicting lifestyles and emergence of pathogens.</title>
        <authorList>
            <person name="Haridas S."/>
            <person name="Albert R."/>
            <person name="Binder M."/>
            <person name="Bloem J."/>
            <person name="LaButti K."/>
            <person name="Salamov A."/>
            <person name="Andreopoulos B."/>
            <person name="Baker S."/>
            <person name="Barry K."/>
            <person name="Bills G."/>
            <person name="Bluhm B."/>
            <person name="Cannon C."/>
            <person name="Castanera R."/>
            <person name="Culley D."/>
            <person name="Daum C."/>
            <person name="Ezra D."/>
            <person name="Gonzalez J."/>
            <person name="Henrissat B."/>
            <person name="Kuo A."/>
            <person name="Liang C."/>
            <person name="Lipzen A."/>
            <person name="Lutzoni F."/>
            <person name="Magnuson J."/>
            <person name="Mondo S."/>
            <person name="Nolan M."/>
            <person name="Ohm R."/>
            <person name="Pangilinan J."/>
            <person name="Park H.-J."/>
            <person name="Ramirez L."/>
            <person name="Alfaro M."/>
            <person name="Sun H."/>
            <person name="Tritt A."/>
            <person name="Yoshinaga Y."/>
            <person name="Zwiers L.-H."/>
            <person name="Turgeon B."/>
            <person name="Goodwin S."/>
            <person name="Spatafora J."/>
            <person name="Crous P."/>
            <person name="Grigoriev I."/>
        </authorList>
    </citation>
    <scope>NUCLEOTIDE SEQUENCE [LARGE SCALE GENOMIC DNA]</scope>
    <source>
        <strain evidence="10">CECT 20119</strain>
    </source>
</reference>
<keyword evidence="3" id="KW-0498">Mitosis</keyword>
<dbReference type="InterPro" id="IPR036390">
    <property type="entry name" value="WH_DNA-bd_sf"/>
</dbReference>
<evidence type="ECO:0000256" key="2">
    <source>
        <dbReference type="ARBA" id="ARBA00022618"/>
    </source>
</evidence>
<organism evidence="9 10">
    <name type="scientific">Elsinoe ampelina</name>
    <dbReference type="NCBI Taxonomy" id="302913"/>
    <lineage>
        <taxon>Eukaryota</taxon>
        <taxon>Fungi</taxon>
        <taxon>Dikarya</taxon>
        <taxon>Ascomycota</taxon>
        <taxon>Pezizomycotina</taxon>
        <taxon>Dothideomycetes</taxon>
        <taxon>Dothideomycetidae</taxon>
        <taxon>Myriangiales</taxon>
        <taxon>Elsinoaceae</taxon>
        <taxon>Elsinoe</taxon>
    </lineage>
</organism>
<evidence type="ECO:0000256" key="5">
    <source>
        <dbReference type="ARBA" id="ARBA00023306"/>
    </source>
</evidence>
<dbReference type="GO" id="GO:0005680">
    <property type="term" value="C:anaphase-promoting complex"/>
    <property type="evidence" value="ECO:0007669"/>
    <property type="project" value="TreeGrafter"/>
</dbReference>
<dbReference type="Pfam" id="PF08672">
    <property type="entry name" value="ANAPC2"/>
    <property type="match status" value="1"/>
</dbReference>
<keyword evidence="5" id="KW-0131">Cell cycle</keyword>